<dbReference type="AlphaFoldDB" id="A0A1V6TTY6"/>
<accession>A0A1V6TTY6</accession>
<evidence type="ECO:0000256" key="1">
    <source>
        <dbReference type="SAM" id="MobiDB-lite"/>
    </source>
</evidence>
<keyword evidence="3" id="KW-1185">Reference proteome</keyword>
<comment type="caution">
    <text evidence="2">The sequence shown here is derived from an EMBL/GenBank/DDBJ whole genome shotgun (WGS) entry which is preliminary data.</text>
</comment>
<dbReference type="EMBL" id="MLKD01000002">
    <property type="protein sequence ID" value="OQE29721.1"/>
    <property type="molecule type" value="Genomic_DNA"/>
</dbReference>
<sequence>MGKCCSLPLSTLKGGPHNPNDPRRGAERSPSPRLLTLPDGHSMAQNRKRAQGEELDSICYTAVNKDWIIVWQVDVGYCDDSTVNQQYGQIIKGECGTWSIIKRFLLGTESQKAPERYVLSLISMTRKKLKQKCQVNTTEGVRLEKHPRAQGGFEAEVLREVQYGLVFLHNVH</sequence>
<evidence type="ECO:0000313" key="3">
    <source>
        <dbReference type="Proteomes" id="UP000191285"/>
    </source>
</evidence>
<reference evidence="3" key="1">
    <citation type="journal article" date="2017" name="Nat. Microbiol.">
        <title>Global analysis of biosynthetic gene clusters reveals vast potential of secondary metabolite production in Penicillium species.</title>
        <authorList>
            <person name="Nielsen J.C."/>
            <person name="Grijseels S."/>
            <person name="Prigent S."/>
            <person name="Ji B."/>
            <person name="Dainat J."/>
            <person name="Nielsen K.F."/>
            <person name="Frisvad J.C."/>
            <person name="Workman M."/>
            <person name="Nielsen J."/>
        </authorList>
    </citation>
    <scope>NUCLEOTIDE SEQUENCE [LARGE SCALE GENOMIC DNA]</scope>
    <source>
        <strain evidence="3">IBT 24891</strain>
    </source>
</reference>
<name>A0A1V6TTY6_9EURO</name>
<dbReference type="Proteomes" id="UP000191285">
    <property type="component" value="Unassembled WGS sequence"/>
</dbReference>
<protein>
    <submittedName>
        <fullName evidence="2">Uncharacterized protein</fullName>
    </submittedName>
</protein>
<feature type="region of interest" description="Disordered" evidence="1">
    <location>
        <begin position="1"/>
        <end position="49"/>
    </location>
</feature>
<gene>
    <name evidence="2" type="ORF">PENSTE_c002G05078</name>
</gene>
<organism evidence="2 3">
    <name type="scientific">Penicillium steckii</name>
    <dbReference type="NCBI Taxonomy" id="303698"/>
    <lineage>
        <taxon>Eukaryota</taxon>
        <taxon>Fungi</taxon>
        <taxon>Dikarya</taxon>
        <taxon>Ascomycota</taxon>
        <taxon>Pezizomycotina</taxon>
        <taxon>Eurotiomycetes</taxon>
        <taxon>Eurotiomycetidae</taxon>
        <taxon>Eurotiales</taxon>
        <taxon>Aspergillaceae</taxon>
        <taxon>Penicillium</taxon>
    </lineage>
</organism>
<proteinExistence type="predicted"/>
<evidence type="ECO:0000313" key="2">
    <source>
        <dbReference type="EMBL" id="OQE29721.1"/>
    </source>
</evidence>